<feature type="domain" description="Dystroglycan-type cadherin-like" evidence="3">
    <location>
        <begin position="1191"/>
        <end position="1289"/>
    </location>
</feature>
<keyword evidence="1" id="KW-0812">Transmembrane</keyword>
<sequence length="1567" mass="178537">MKANLFGFISFVLIVLFFPLSCKSSEVEKVCTPEDLSGAVTFSGSENNNDHFQFSHQSNGDIVVVYTNSSETGNIYCRVFNSDLVPLGTEFEITTNKTLSPQVLSLDETFFVVVWKEEGGVEAERYLLKGQVFESVSRTKIGSSFTLTEKLDGTNDYDFTLAALEGNKYIIAWEEILGGEAGSVINHTIYGTIRDRTGNVLKPKYEIVTENNFNETHPTIAKMNDFSDTFVVVWVRKYFLNDEEDDLPNEYDQIKGQIFDSEGNKIGEQFQVESNDLPITTSSLAVSSFVGSVATRFIVTWDEITTNQDTYPVRSSTQVYSQLFDGSGNKVGSVVELIRDVEMVNNEQVQLSIETLPNDDFILTFAKIKSTYSSRIYYQVYNHSGSALTETTTMTSSFLRIEKDPKIECLFKGQEQEQEEDEEGYTCLVVYQSFDLMSYKQTIEGTKFNFNLKPYPTQKEQIAEKKLFVGEYFEFAFGENTFSDADNETLTYESELANGQPLPDWLNFNSTDRTFSGTPPNHECHDTLDIKLTAANRCDRSIATNFDFLFNVSNHDPIINTNQSKQIGEQILFASGENFEFAFGEDAFLDADNETLTYESELANGQPLPDWIDFNSTGRSFAGVAYAYNNCNTSLSIAVTATDECNNFVTDYFALNVLEAPPYPQCQVSKKCNHIPISSDESEPYVSFSDSLAQFEDKSFVYVWNHFSLTKYVTDIRLRFFDEQGDPVTNDLKLDITNTSNIFFPDVEVFDRHAVNGGDDDNDGDESDQFIVLWEHYDRSRDVNSVYGQIFEKSENTTITKFGSEFGIVQGDYIYSHVVATLDGDKFVVVWEKVIEDDGDTKQFNLYATIRDRYGNILKPNFEICMHEKGLETSMASVSKINHSNGSFVVMWERDHYIDEEMSTYQSAHIMGQIYDNEGNKINDRFEFIADNHPIGRYSKIIRQFESQPQFIVAWVLEKTDSEYQVTDNYYVEAQIFDQLGNKAGEKLELVLGLTSSSHINIVTMENGNFILTYTHNAEDGNQLSNIIFDHLGNVVIPEYVMTDTIQSDRNINGLILSNNLFFQSCHDCFHEEADGMIYAHLFDFNLKDLPMLNETIEDKTFSNGEYFEFAFGDDAFLDADNETLTYGSELANGQPLPAWIHFNSNNRSFNGTQPNDECAETLSIKLTATNRCDQKSSTFFDLTFLNQDPFLDKPIPNQNLTAGEYFEFQFANDTFSDPDNEIFVYRSELAKGEPLPDWIHFNSNNRIFNGTQPNYKCTETLSIKLTATNLCDQSVTTFFNLTFLNHGPYINKPIPNQYLNVGEEFEFQFASNTFIEAQNRSIAYTAEYNGINDNPPVSWISFQNVTRSFVGKFPINECNSSFEITIHAQDSCNNSVSQTMDVFVINEPLNLKHKLVDQFIKNTKDGVSIYNVKKDSFVDPEQANITYKASLNDDRELPEWIVFDIIYDDIDDNDYGQLTFSFNASLIRNKDNQEFEIKVSANDSCNVHSDTFILTIEKESVEKKTEFPTTIMIAVVISITAFVIIIFLILMLLRRRVHPQTDNLMNRTAFEMKQKYKELSEESSDL</sequence>
<feature type="signal peptide" evidence="2">
    <location>
        <begin position="1"/>
        <end position="24"/>
    </location>
</feature>
<feature type="chain" id="PRO_5043978513" evidence="2">
    <location>
        <begin position="25"/>
        <end position="1567"/>
    </location>
</feature>
<comment type="caution">
    <text evidence="4">The sequence shown here is derived from an EMBL/GenBank/DDBJ whole genome shotgun (WGS) entry which is preliminary data.</text>
</comment>
<proteinExistence type="predicted"/>
<feature type="domain" description="Dystroglycan-type cadherin-like" evidence="3">
    <location>
        <begin position="457"/>
        <end position="559"/>
    </location>
</feature>
<keyword evidence="1" id="KW-1133">Transmembrane helix</keyword>
<keyword evidence="2" id="KW-0732">Signal</keyword>
<feature type="domain" description="Dystroglycan-type cadherin-like" evidence="3">
    <location>
        <begin position="562"/>
        <end position="664"/>
    </location>
</feature>
<feature type="domain" description="Dystroglycan-type cadherin-like" evidence="3">
    <location>
        <begin position="1290"/>
        <end position="1392"/>
    </location>
</feature>
<gene>
    <name evidence="4" type="ORF">M0812_20323</name>
</gene>
<feature type="domain" description="Dystroglycan-type cadherin-like" evidence="3">
    <location>
        <begin position="1092"/>
        <end position="1190"/>
    </location>
</feature>
<keyword evidence="1" id="KW-0472">Membrane</keyword>
<reference evidence="4" key="1">
    <citation type="submission" date="2022-08" db="EMBL/GenBank/DDBJ databases">
        <title>Novel sulphate-reducing endosymbionts in the free-living metamonad Anaeramoeba.</title>
        <authorList>
            <person name="Jerlstrom-Hultqvist J."/>
            <person name="Cepicka I."/>
            <person name="Gallot-Lavallee L."/>
            <person name="Salas-Leiva D."/>
            <person name="Curtis B.A."/>
            <person name="Zahonova K."/>
            <person name="Pipaliya S."/>
            <person name="Dacks J."/>
            <person name="Roger A.J."/>
        </authorList>
    </citation>
    <scope>NUCLEOTIDE SEQUENCE</scope>
    <source>
        <strain evidence="4">Busselton2</strain>
    </source>
</reference>
<evidence type="ECO:0000313" key="5">
    <source>
        <dbReference type="Proteomes" id="UP001146793"/>
    </source>
</evidence>
<evidence type="ECO:0000313" key="4">
    <source>
        <dbReference type="EMBL" id="KAJ3434256.1"/>
    </source>
</evidence>
<dbReference type="EMBL" id="JANTQA010000045">
    <property type="protein sequence ID" value="KAJ3434256.1"/>
    <property type="molecule type" value="Genomic_DNA"/>
</dbReference>
<dbReference type="InterPro" id="IPR013783">
    <property type="entry name" value="Ig-like_fold"/>
</dbReference>
<organism evidence="4 5">
    <name type="scientific">Anaeramoeba flamelloides</name>
    <dbReference type="NCBI Taxonomy" id="1746091"/>
    <lineage>
        <taxon>Eukaryota</taxon>
        <taxon>Metamonada</taxon>
        <taxon>Anaeramoebidae</taxon>
        <taxon>Anaeramoeba</taxon>
    </lineage>
</organism>
<dbReference type="GO" id="GO:0005509">
    <property type="term" value="F:calcium ion binding"/>
    <property type="evidence" value="ECO:0007669"/>
    <property type="project" value="InterPro"/>
</dbReference>
<evidence type="ECO:0000256" key="2">
    <source>
        <dbReference type="SAM" id="SignalP"/>
    </source>
</evidence>
<protein>
    <submittedName>
        <fullName evidence="4">Dystroglycan-related</fullName>
    </submittedName>
</protein>
<dbReference type="SUPFAM" id="SSF49313">
    <property type="entry name" value="Cadherin-like"/>
    <property type="match status" value="6"/>
</dbReference>
<evidence type="ECO:0000259" key="3">
    <source>
        <dbReference type="SMART" id="SM00736"/>
    </source>
</evidence>
<dbReference type="GO" id="GO:0016020">
    <property type="term" value="C:membrane"/>
    <property type="evidence" value="ECO:0007669"/>
    <property type="project" value="InterPro"/>
</dbReference>
<dbReference type="InterPro" id="IPR006644">
    <property type="entry name" value="Cadg"/>
</dbReference>
<dbReference type="Proteomes" id="UP001146793">
    <property type="component" value="Unassembled WGS sequence"/>
</dbReference>
<evidence type="ECO:0000256" key="1">
    <source>
        <dbReference type="SAM" id="Phobius"/>
    </source>
</evidence>
<dbReference type="Gene3D" id="2.60.40.10">
    <property type="entry name" value="Immunoglobulins"/>
    <property type="match status" value="6"/>
</dbReference>
<dbReference type="InterPro" id="IPR015919">
    <property type="entry name" value="Cadherin-like_sf"/>
</dbReference>
<feature type="transmembrane region" description="Helical" evidence="1">
    <location>
        <begin position="1512"/>
        <end position="1534"/>
    </location>
</feature>
<accession>A0AAV7YZK6</accession>
<name>A0AAV7YZK6_9EUKA</name>
<dbReference type="SMART" id="SM00736">
    <property type="entry name" value="CADG"/>
    <property type="match status" value="5"/>
</dbReference>
<dbReference type="Pfam" id="PF05345">
    <property type="entry name" value="He_PIG"/>
    <property type="match status" value="4"/>
</dbReference>